<evidence type="ECO:0000256" key="1">
    <source>
        <dbReference type="SAM" id="MobiDB-lite"/>
    </source>
</evidence>
<protein>
    <submittedName>
        <fullName evidence="3">Secreted protein</fullName>
    </submittedName>
</protein>
<organism evidence="2 3">
    <name type="scientific">Steinernema glaseri</name>
    <dbReference type="NCBI Taxonomy" id="37863"/>
    <lineage>
        <taxon>Eukaryota</taxon>
        <taxon>Metazoa</taxon>
        <taxon>Ecdysozoa</taxon>
        <taxon>Nematoda</taxon>
        <taxon>Chromadorea</taxon>
        <taxon>Rhabditida</taxon>
        <taxon>Tylenchina</taxon>
        <taxon>Panagrolaimomorpha</taxon>
        <taxon>Strongyloidoidea</taxon>
        <taxon>Steinernematidae</taxon>
        <taxon>Steinernema</taxon>
    </lineage>
</organism>
<dbReference type="WBParaSite" id="L893_g16305.t1">
    <property type="protein sequence ID" value="L893_g16305.t1"/>
    <property type="gene ID" value="L893_g16305"/>
</dbReference>
<name>A0A1I7YHB8_9BILA</name>
<sequence>DPSLRPHARLVNGFWNAFWRHLRRPPDAIFGPRADGRLRRGPQSRAEADEPAPPERPSGLALPSDPIRCLLLFVGKGIQFKKSEKPDSLEVSKRSSKAANKVFECMRTVNAFLCTCS</sequence>
<proteinExistence type="predicted"/>
<accession>A0A1I7YHB8</accession>
<dbReference type="AlphaFoldDB" id="A0A1I7YHB8"/>
<feature type="region of interest" description="Disordered" evidence="1">
    <location>
        <begin position="26"/>
        <end position="63"/>
    </location>
</feature>
<reference evidence="3" key="1">
    <citation type="submission" date="2016-11" db="UniProtKB">
        <authorList>
            <consortium name="WormBaseParasite"/>
        </authorList>
    </citation>
    <scope>IDENTIFICATION</scope>
</reference>
<dbReference type="Proteomes" id="UP000095287">
    <property type="component" value="Unplaced"/>
</dbReference>
<evidence type="ECO:0000313" key="3">
    <source>
        <dbReference type="WBParaSite" id="L893_g16305.t1"/>
    </source>
</evidence>
<keyword evidence="2" id="KW-1185">Reference proteome</keyword>
<evidence type="ECO:0000313" key="2">
    <source>
        <dbReference type="Proteomes" id="UP000095287"/>
    </source>
</evidence>